<evidence type="ECO:0000313" key="2">
    <source>
        <dbReference type="EMBL" id="GBP29116.1"/>
    </source>
</evidence>
<gene>
    <name evidence="2" type="ORF">EVAR_17652_1</name>
</gene>
<evidence type="ECO:0000256" key="1">
    <source>
        <dbReference type="SAM" id="MobiDB-lite"/>
    </source>
</evidence>
<dbReference type="AlphaFoldDB" id="A0A4C1UT03"/>
<accession>A0A4C1UT03</accession>
<keyword evidence="3" id="KW-1185">Reference proteome</keyword>
<comment type="caution">
    <text evidence="2">The sequence shown here is derived from an EMBL/GenBank/DDBJ whole genome shotgun (WGS) entry which is preliminary data.</text>
</comment>
<sequence length="119" mass="13541">MHSFIAEYRSGSDLAASPSRSGRSAERRRRKTCSQDRCCDVSRQVLLPSCRIVVDRKICGVSPYTFTASYREDASPGIRTQFRRPLPHLLWTNRPVLAFDIVILIRTDAGHDRLNANSY</sequence>
<dbReference type="EMBL" id="BGZK01000216">
    <property type="protein sequence ID" value="GBP29116.1"/>
    <property type="molecule type" value="Genomic_DNA"/>
</dbReference>
<evidence type="ECO:0000313" key="3">
    <source>
        <dbReference type="Proteomes" id="UP000299102"/>
    </source>
</evidence>
<dbReference type="Proteomes" id="UP000299102">
    <property type="component" value="Unassembled WGS sequence"/>
</dbReference>
<name>A0A4C1UT03_EUMVA</name>
<reference evidence="2 3" key="1">
    <citation type="journal article" date="2019" name="Commun. Biol.">
        <title>The bagworm genome reveals a unique fibroin gene that provides high tensile strength.</title>
        <authorList>
            <person name="Kono N."/>
            <person name="Nakamura H."/>
            <person name="Ohtoshi R."/>
            <person name="Tomita M."/>
            <person name="Numata K."/>
            <person name="Arakawa K."/>
        </authorList>
    </citation>
    <scope>NUCLEOTIDE SEQUENCE [LARGE SCALE GENOMIC DNA]</scope>
</reference>
<organism evidence="2 3">
    <name type="scientific">Eumeta variegata</name>
    <name type="common">Bagworm moth</name>
    <name type="synonym">Eumeta japonica</name>
    <dbReference type="NCBI Taxonomy" id="151549"/>
    <lineage>
        <taxon>Eukaryota</taxon>
        <taxon>Metazoa</taxon>
        <taxon>Ecdysozoa</taxon>
        <taxon>Arthropoda</taxon>
        <taxon>Hexapoda</taxon>
        <taxon>Insecta</taxon>
        <taxon>Pterygota</taxon>
        <taxon>Neoptera</taxon>
        <taxon>Endopterygota</taxon>
        <taxon>Lepidoptera</taxon>
        <taxon>Glossata</taxon>
        <taxon>Ditrysia</taxon>
        <taxon>Tineoidea</taxon>
        <taxon>Psychidae</taxon>
        <taxon>Oiketicinae</taxon>
        <taxon>Eumeta</taxon>
    </lineage>
</organism>
<feature type="region of interest" description="Disordered" evidence="1">
    <location>
        <begin position="1"/>
        <end position="30"/>
    </location>
</feature>
<proteinExistence type="predicted"/>
<protein>
    <submittedName>
        <fullName evidence="2">Uncharacterized protein</fullName>
    </submittedName>
</protein>